<dbReference type="PANTHER" id="PTHR31225:SF63">
    <property type="entry name" value="BETA-SELINENE SYNTHASE"/>
    <property type="match status" value="1"/>
</dbReference>
<dbReference type="Gene3D" id="1.10.600.10">
    <property type="entry name" value="Farnesyl Diphosphate Synthase"/>
    <property type="match status" value="1"/>
</dbReference>
<dbReference type="Gene3D" id="1.50.10.130">
    <property type="entry name" value="Terpene synthase, N-terminal domain"/>
    <property type="match status" value="1"/>
</dbReference>
<dbReference type="Proteomes" id="UP000095767">
    <property type="component" value="Unassembled WGS sequence"/>
</dbReference>
<dbReference type="AlphaFoldDB" id="A0A1E5WND9"/>
<dbReference type="GO" id="GO:0010333">
    <property type="term" value="F:terpene synthase activity"/>
    <property type="evidence" value="ECO:0007669"/>
    <property type="project" value="InterPro"/>
</dbReference>
<dbReference type="EMBL" id="LWDX02000202">
    <property type="protein sequence ID" value="OEL38904.1"/>
    <property type="molecule type" value="Genomic_DNA"/>
</dbReference>
<dbReference type="SUPFAM" id="SSF48239">
    <property type="entry name" value="Terpenoid cyclases/Protein prenyltransferases"/>
    <property type="match status" value="1"/>
</dbReference>
<evidence type="ECO:0000313" key="2">
    <source>
        <dbReference type="EMBL" id="OEL38904.1"/>
    </source>
</evidence>
<evidence type="ECO:0000259" key="1">
    <source>
        <dbReference type="Pfam" id="PF01397"/>
    </source>
</evidence>
<dbReference type="InterPro" id="IPR008930">
    <property type="entry name" value="Terpenoid_cyclase/PrenylTrfase"/>
</dbReference>
<dbReference type="PANTHER" id="PTHR31225">
    <property type="entry name" value="OS04G0344100 PROTEIN-RELATED"/>
    <property type="match status" value="1"/>
</dbReference>
<dbReference type="InterPro" id="IPR050148">
    <property type="entry name" value="Terpene_synthase-like"/>
</dbReference>
<organism evidence="2 3">
    <name type="scientific">Dichanthelium oligosanthes</name>
    <dbReference type="NCBI Taxonomy" id="888268"/>
    <lineage>
        <taxon>Eukaryota</taxon>
        <taxon>Viridiplantae</taxon>
        <taxon>Streptophyta</taxon>
        <taxon>Embryophyta</taxon>
        <taxon>Tracheophyta</taxon>
        <taxon>Spermatophyta</taxon>
        <taxon>Magnoliopsida</taxon>
        <taxon>Liliopsida</taxon>
        <taxon>Poales</taxon>
        <taxon>Poaceae</taxon>
        <taxon>PACMAD clade</taxon>
        <taxon>Panicoideae</taxon>
        <taxon>Panicodae</taxon>
        <taxon>Paniceae</taxon>
        <taxon>Dichantheliinae</taxon>
        <taxon>Dichanthelium</taxon>
    </lineage>
</organism>
<proteinExistence type="predicted"/>
<keyword evidence="3" id="KW-1185">Reference proteome</keyword>
<comment type="caution">
    <text evidence="2">The sequence shown here is derived from an EMBL/GenBank/DDBJ whole genome shotgun (WGS) entry which is preliminary data.</text>
</comment>
<dbReference type="InterPro" id="IPR001906">
    <property type="entry name" value="Terpene_synth_N"/>
</dbReference>
<reference evidence="2 3" key="1">
    <citation type="submission" date="2016-09" db="EMBL/GenBank/DDBJ databases">
        <title>The draft genome of Dichanthelium oligosanthes: A C3 panicoid grass species.</title>
        <authorList>
            <person name="Studer A.J."/>
            <person name="Schnable J.C."/>
            <person name="Brutnell T.P."/>
        </authorList>
    </citation>
    <scope>NUCLEOTIDE SEQUENCE [LARGE SCALE GENOMIC DNA]</scope>
    <source>
        <strain evidence="3">cv. Kellogg 1175</strain>
        <tissue evidence="2">Leaf</tissue>
    </source>
</reference>
<sequence length="256" mass="28358">MAAASKVAAKQETGDATVAAAAAAAGPFEPCVWGDFFVTYTPPPSQRSEEWMRERSNQLKGEVRRMFEAGKTTGVAETVRLVDTLERLGIDNHFREEIDAALGRVHSEELEYFGGYNDLHVVALRFRLLRQHGFWVPTDVFDKFRDGTRSFSIEVSSDPVGLLSLYNAAHVAVPGEAVLDDAIALARRSQLADGGAVFPCPRDSAHPVHEAAGETMHYITEYEQEELHEAAILELARLDLNLIRSLHLKELRTLSL</sequence>
<accession>A0A1E5WND9</accession>
<dbReference type="GO" id="GO:0016114">
    <property type="term" value="P:terpenoid biosynthetic process"/>
    <property type="evidence" value="ECO:0007669"/>
    <property type="project" value="InterPro"/>
</dbReference>
<dbReference type="OrthoDB" id="1877784at2759"/>
<dbReference type="STRING" id="888268.A0A1E5WND9"/>
<dbReference type="InterPro" id="IPR008949">
    <property type="entry name" value="Isoprenoid_synthase_dom_sf"/>
</dbReference>
<evidence type="ECO:0000313" key="3">
    <source>
        <dbReference type="Proteomes" id="UP000095767"/>
    </source>
</evidence>
<name>A0A1E5WND9_9POAL</name>
<gene>
    <name evidence="2" type="ORF">BAE44_0000081</name>
</gene>
<feature type="domain" description="Terpene synthase N-terminal" evidence="1">
    <location>
        <begin position="32"/>
        <end position="187"/>
    </location>
</feature>
<dbReference type="Pfam" id="PF01397">
    <property type="entry name" value="Terpene_synth"/>
    <property type="match status" value="1"/>
</dbReference>
<protein>
    <submittedName>
        <fullName evidence="2">(S)-beta-bisabolene synthase</fullName>
    </submittedName>
</protein>
<dbReference type="InterPro" id="IPR036965">
    <property type="entry name" value="Terpene_synth_N_sf"/>
</dbReference>